<evidence type="ECO:0000256" key="3">
    <source>
        <dbReference type="ARBA" id="ARBA00022960"/>
    </source>
</evidence>
<comment type="similarity">
    <text evidence="1">Belongs to the FemABX family.</text>
</comment>
<keyword evidence="2" id="KW-0808">Transferase</keyword>
<evidence type="ECO:0000313" key="8">
    <source>
        <dbReference type="Proteomes" id="UP000231098"/>
    </source>
</evidence>
<dbReference type="InterPro" id="IPR003447">
    <property type="entry name" value="FEMABX"/>
</dbReference>
<dbReference type="Gene3D" id="3.40.630.30">
    <property type="match status" value="1"/>
</dbReference>
<evidence type="ECO:0000256" key="1">
    <source>
        <dbReference type="ARBA" id="ARBA00009943"/>
    </source>
</evidence>
<evidence type="ECO:0000256" key="6">
    <source>
        <dbReference type="ARBA" id="ARBA00023316"/>
    </source>
</evidence>
<evidence type="ECO:0000256" key="5">
    <source>
        <dbReference type="ARBA" id="ARBA00023315"/>
    </source>
</evidence>
<dbReference type="PANTHER" id="PTHR36174">
    <property type="entry name" value="LIPID II:GLYCINE GLYCYLTRANSFERASE"/>
    <property type="match status" value="1"/>
</dbReference>
<dbReference type="AlphaFoldDB" id="A0A2H0XAD0"/>
<dbReference type="GO" id="GO:0009252">
    <property type="term" value="P:peptidoglycan biosynthetic process"/>
    <property type="evidence" value="ECO:0007669"/>
    <property type="project" value="UniProtKB-KW"/>
</dbReference>
<organism evidence="7 8">
    <name type="scientific">candidate division WWE3 bacterium CG08_land_8_20_14_0_20_41_15</name>
    <dbReference type="NCBI Taxonomy" id="1975086"/>
    <lineage>
        <taxon>Bacteria</taxon>
        <taxon>Katanobacteria</taxon>
    </lineage>
</organism>
<dbReference type="GO" id="GO:0071555">
    <property type="term" value="P:cell wall organization"/>
    <property type="evidence" value="ECO:0007669"/>
    <property type="project" value="UniProtKB-KW"/>
</dbReference>
<keyword evidence="6" id="KW-0961">Cell wall biogenesis/degradation</keyword>
<reference evidence="8" key="1">
    <citation type="submission" date="2017-09" db="EMBL/GenBank/DDBJ databases">
        <title>Depth-based differentiation of microbial function through sediment-hosted aquifers and enrichment of novel symbionts in the deep terrestrial subsurface.</title>
        <authorList>
            <person name="Probst A.J."/>
            <person name="Ladd B."/>
            <person name="Jarett J.K."/>
            <person name="Geller-Mcgrath D.E."/>
            <person name="Sieber C.M.K."/>
            <person name="Emerson J.B."/>
            <person name="Anantharaman K."/>
            <person name="Thomas B.C."/>
            <person name="Malmstrom R."/>
            <person name="Stieglmeier M."/>
            <person name="Klingl A."/>
            <person name="Woyke T."/>
            <person name="Ryan C.M."/>
            <person name="Banfield J.F."/>
        </authorList>
    </citation>
    <scope>NUCLEOTIDE SEQUENCE [LARGE SCALE GENOMIC DNA]</scope>
</reference>
<gene>
    <name evidence="7" type="ORF">COT51_00690</name>
</gene>
<dbReference type="InterPro" id="IPR016181">
    <property type="entry name" value="Acyl_CoA_acyltransferase"/>
</dbReference>
<name>A0A2H0XAD0_UNCKA</name>
<evidence type="ECO:0000256" key="2">
    <source>
        <dbReference type="ARBA" id="ARBA00022679"/>
    </source>
</evidence>
<sequence length="327" mass="37943">MDFSNLPQHIVQSRPWGEFKEKMGNFLVSAGEVQFTLHKIPLLPFFVGYAPKVNNVKNIDFEKLKEAGKKNRCVVIRFDCPNFIKGTKTADEAAGVFEKYGIKFEKNTFAKNTALLDISKSEEELLAGMHQKTRYNIKIAVKRGVFIVVGKEETDLEDFIRLQQDTAKRQGFYVHPSNYYRVLWETLAPKGLAYILLAKIKDSETNQEIPIAGWMLFSYQKVLYYPYGGSDYRYRDLMASGLLMWEAIRLGKKLGCDLFDMWGVADNPDDPKDPWYGFTRFKTGFGGEIVRFIDSYDFVINRPVYHLFTIGYKIAWFFLRLKAKFKH</sequence>
<comment type="caution">
    <text evidence="7">The sequence shown here is derived from an EMBL/GenBank/DDBJ whole genome shotgun (WGS) entry which is preliminary data.</text>
</comment>
<dbReference type="InterPro" id="IPR050644">
    <property type="entry name" value="PG_Glycine_Bridge_Synth"/>
</dbReference>
<keyword evidence="5" id="KW-0012">Acyltransferase</keyword>
<evidence type="ECO:0000313" key="7">
    <source>
        <dbReference type="EMBL" id="PIS21821.1"/>
    </source>
</evidence>
<evidence type="ECO:0000256" key="4">
    <source>
        <dbReference type="ARBA" id="ARBA00022984"/>
    </source>
</evidence>
<dbReference type="Pfam" id="PF02388">
    <property type="entry name" value="FemAB"/>
    <property type="match status" value="2"/>
</dbReference>
<keyword evidence="4" id="KW-0573">Peptidoglycan synthesis</keyword>
<dbReference type="GO" id="GO:0016755">
    <property type="term" value="F:aminoacyltransferase activity"/>
    <property type="evidence" value="ECO:0007669"/>
    <property type="project" value="InterPro"/>
</dbReference>
<dbReference type="Proteomes" id="UP000231098">
    <property type="component" value="Unassembled WGS sequence"/>
</dbReference>
<dbReference type="PANTHER" id="PTHR36174:SF1">
    <property type="entry name" value="LIPID II:GLYCINE GLYCYLTRANSFERASE"/>
    <property type="match status" value="1"/>
</dbReference>
<dbReference type="SUPFAM" id="SSF55729">
    <property type="entry name" value="Acyl-CoA N-acyltransferases (Nat)"/>
    <property type="match status" value="1"/>
</dbReference>
<proteinExistence type="inferred from homology"/>
<dbReference type="PROSITE" id="PS51191">
    <property type="entry name" value="FEMABX"/>
    <property type="match status" value="1"/>
</dbReference>
<evidence type="ECO:0008006" key="9">
    <source>
        <dbReference type="Google" id="ProtNLM"/>
    </source>
</evidence>
<dbReference type="GO" id="GO:0008360">
    <property type="term" value="P:regulation of cell shape"/>
    <property type="evidence" value="ECO:0007669"/>
    <property type="project" value="UniProtKB-KW"/>
</dbReference>
<accession>A0A2H0XAD0</accession>
<keyword evidence="3" id="KW-0133">Cell shape</keyword>
<protein>
    <recommendedName>
        <fullName evidence="9">Peptidoglycan bridge formation protein FemAB</fullName>
    </recommendedName>
</protein>
<dbReference type="EMBL" id="PEYV01000013">
    <property type="protein sequence ID" value="PIS21821.1"/>
    <property type="molecule type" value="Genomic_DNA"/>
</dbReference>